<dbReference type="InterPro" id="IPR022617">
    <property type="entry name" value="Rad60/SUMO-like_dom"/>
</dbReference>
<keyword evidence="7" id="KW-1185">Reference proteome</keyword>
<evidence type="ECO:0000256" key="4">
    <source>
        <dbReference type="ARBA" id="ARBA00042764"/>
    </source>
</evidence>
<dbReference type="InterPro" id="IPR052324">
    <property type="entry name" value="NFATC2-Int_DNA_Repair"/>
</dbReference>
<dbReference type="Gene3D" id="3.10.20.90">
    <property type="entry name" value="Phosphatidylinositol 3-kinase Catalytic Subunit, Chain A, domain 1"/>
    <property type="match status" value="2"/>
</dbReference>
<dbReference type="Pfam" id="PF11976">
    <property type="entry name" value="Rad60-SLD"/>
    <property type="match status" value="1"/>
</dbReference>
<comment type="subcellular location">
    <subcellularLocation>
        <location evidence="1">Nucleus</location>
    </subcellularLocation>
</comment>
<dbReference type="GO" id="GO:0005634">
    <property type="term" value="C:nucleus"/>
    <property type="evidence" value="ECO:0007669"/>
    <property type="project" value="UniProtKB-SubCell"/>
</dbReference>
<organism evidence="6 7">
    <name type="scientific">Cynoglossus semilaevis</name>
    <name type="common">Tongue sole</name>
    <dbReference type="NCBI Taxonomy" id="244447"/>
    <lineage>
        <taxon>Eukaryota</taxon>
        <taxon>Metazoa</taxon>
        <taxon>Chordata</taxon>
        <taxon>Craniata</taxon>
        <taxon>Vertebrata</taxon>
        <taxon>Euteleostomi</taxon>
        <taxon>Actinopterygii</taxon>
        <taxon>Neopterygii</taxon>
        <taxon>Teleostei</taxon>
        <taxon>Neoteleostei</taxon>
        <taxon>Acanthomorphata</taxon>
        <taxon>Carangaria</taxon>
        <taxon>Pleuronectiformes</taxon>
        <taxon>Pleuronectoidei</taxon>
        <taxon>Cynoglossidae</taxon>
        <taxon>Cynoglossinae</taxon>
        <taxon>Cynoglossus</taxon>
    </lineage>
</organism>
<dbReference type="InParanoid" id="A0A3P8VQ36"/>
<reference evidence="6" key="2">
    <citation type="submission" date="2025-08" db="UniProtKB">
        <authorList>
            <consortium name="Ensembl"/>
        </authorList>
    </citation>
    <scope>IDENTIFICATION</scope>
</reference>
<evidence type="ECO:0000313" key="6">
    <source>
        <dbReference type="Ensembl" id="ENSCSEP00000016477.1"/>
    </source>
</evidence>
<accession>A0A3P8VQ36</accession>
<feature type="domain" description="Rad60/SUMO-like" evidence="5">
    <location>
        <begin position="107"/>
        <end position="139"/>
    </location>
</feature>
<dbReference type="Proteomes" id="UP000265120">
    <property type="component" value="Chromosome 17"/>
</dbReference>
<proteinExistence type="predicted"/>
<dbReference type="PANTHER" id="PTHR47187:SF1">
    <property type="entry name" value="NFATC2-INTERACTING PROTEIN"/>
    <property type="match status" value="1"/>
</dbReference>
<dbReference type="Ensembl" id="ENSCSET00000016686.1">
    <property type="protein sequence ID" value="ENSCSEP00000016477.1"/>
    <property type="gene ID" value="ENSCSEG00000010590.1"/>
</dbReference>
<dbReference type="InterPro" id="IPR029071">
    <property type="entry name" value="Ubiquitin-like_domsf"/>
</dbReference>
<evidence type="ECO:0000256" key="2">
    <source>
        <dbReference type="ARBA" id="ARBA00023242"/>
    </source>
</evidence>
<evidence type="ECO:0000313" key="7">
    <source>
        <dbReference type="Proteomes" id="UP000265120"/>
    </source>
</evidence>
<dbReference type="AlphaFoldDB" id="A0A3P8VQ36"/>
<reference evidence="6 7" key="1">
    <citation type="journal article" date="2014" name="Nat. Genet.">
        <title>Whole-genome sequence of a flatfish provides insights into ZW sex chromosome evolution and adaptation to a benthic lifestyle.</title>
        <authorList>
            <person name="Chen S."/>
            <person name="Zhang G."/>
            <person name="Shao C."/>
            <person name="Huang Q."/>
            <person name="Liu G."/>
            <person name="Zhang P."/>
            <person name="Song W."/>
            <person name="An N."/>
            <person name="Chalopin D."/>
            <person name="Volff J.N."/>
            <person name="Hong Y."/>
            <person name="Li Q."/>
            <person name="Sha Z."/>
            <person name="Zhou H."/>
            <person name="Xie M."/>
            <person name="Yu Q."/>
            <person name="Liu Y."/>
            <person name="Xiang H."/>
            <person name="Wang N."/>
            <person name="Wu K."/>
            <person name="Yang C."/>
            <person name="Zhou Q."/>
            <person name="Liao X."/>
            <person name="Yang L."/>
            <person name="Hu Q."/>
            <person name="Zhang J."/>
            <person name="Meng L."/>
            <person name="Jin L."/>
            <person name="Tian Y."/>
            <person name="Lian J."/>
            <person name="Yang J."/>
            <person name="Miao G."/>
            <person name="Liu S."/>
            <person name="Liang Z."/>
            <person name="Yan F."/>
            <person name="Li Y."/>
            <person name="Sun B."/>
            <person name="Zhang H."/>
            <person name="Zhang J."/>
            <person name="Zhu Y."/>
            <person name="Du M."/>
            <person name="Zhao Y."/>
            <person name="Schartl M."/>
            <person name="Tang Q."/>
            <person name="Wang J."/>
        </authorList>
    </citation>
    <scope>NUCLEOTIDE SEQUENCE</scope>
</reference>
<keyword evidence="2" id="KW-0539">Nucleus</keyword>
<evidence type="ECO:0000256" key="3">
    <source>
        <dbReference type="ARBA" id="ARBA00039921"/>
    </source>
</evidence>
<reference evidence="6" key="3">
    <citation type="submission" date="2025-09" db="UniProtKB">
        <authorList>
            <consortium name="Ensembl"/>
        </authorList>
    </citation>
    <scope>IDENTIFICATION</scope>
</reference>
<evidence type="ECO:0000256" key="1">
    <source>
        <dbReference type="ARBA" id="ARBA00004123"/>
    </source>
</evidence>
<dbReference type="GeneTree" id="ENSGT00390000007119"/>
<dbReference type="PANTHER" id="PTHR47187">
    <property type="entry name" value="NFATC2-INTERACTING PROTEIN"/>
    <property type="match status" value="1"/>
</dbReference>
<dbReference type="OMA" id="RFQFDGS"/>
<evidence type="ECO:0000259" key="5">
    <source>
        <dbReference type="Pfam" id="PF11976"/>
    </source>
</evidence>
<name>A0A3P8VQ36_CYNSE</name>
<sequence length="141" mass="15563">MRFSTPLSQVLTRLSSILNVPPSALLLLREELELPQDSSVGELGLGITDILECVVMVTADRTTPEEGVIKFRVQSKDRDASQEFSLHRDAALGSVLTPYLSCFPPCARKKVVFHFDGSKVSLTQTPAELDMEDGDILEVWT</sequence>
<dbReference type="STRING" id="244447.ENSCSEP00000016477"/>
<dbReference type="GO" id="GO:0045944">
    <property type="term" value="P:positive regulation of transcription by RNA polymerase II"/>
    <property type="evidence" value="ECO:0007669"/>
    <property type="project" value="TreeGrafter"/>
</dbReference>
<dbReference type="SUPFAM" id="SSF54236">
    <property type="entry name" value="Ubiquitin-like"/>
    <property type="match status" value="1"/>
</dbReference>
<protein>
    <recommendedName>
        <fullName evidence="3">NFATC2-interacting protein</fullName>
    </recommendedName>
    <alternativeName>
        <fullName evidence="4">Nuclear factor of activated T-cells, cytoplasmic 2-interacting protein</fullName>
    </alternativeName>
</protein>